<comment type="similarity">
    <text evidence="2">Belongs to the bacterial solute-binding protein 5 family.</text>
</comment>
<dbReference type="InterPro" id="IPR039424">
    <property type="entry name" value="SBP_5"/>
</dbReference>
<dbReference type="GO" id="GO:0030288">
    <property type="term" value="C:outer membrane-bounded periplasmic space"/>
    <property type="evidence" value="ECO:0007669"/>
    <property type="project" value="UniProtKB-ARBA"/>
</dbReference>
<evidence type="ECO:0000256" key="4">
    <source>
        <dbReference type="ARBA" id="ARBA00022729"/>
    </source>
</evidence>
<evidence type="ECO:0000256" key="1">
    <source>
        <dbReference type="ARBA" id="ARBA00004196"/>
    </source>
</evidence>
<evidence type="ECO:0000256" key="2">
    <source>
        <dbReference type="ARBA" id="ARBA00005695"/>
    </source>
</evidence>
<gene>
    <name evidence="6" type="ORF">HNP55_004140</name>
</gene>
<dbReference type="GO" id="GO:0043190">
    <property type="term" value="C:ATP-binding cassette (ABC) transporter complex"/>
    <property type="evidence" value="ECO:0007669"/>
    <property type="project" value="InterPro"/>
</dbReference>
<dbReference type="InterPro" id="IPR000914">
    <property type="entry name" value="SBP_5_dom"/>
</dbReference>
<dbReference type="GO" id="GO:0015833">
    <property type="term" value="P:peptide transport"/>
    <property type="evidence" value="ECO:0007669"/>
    <property type="project" value="TreeGrafter"/>
</dbReference>
<dbReference type="AlphaFoldDB" id="A0A840LH96"/>
<evidence type="ECO:0000313" key="7">
    <source>
        <dbReference type="Proteomes" id="UP000562027"/>
    </source>
</evidence>
<comment type="caution">
    <text evidence="6">The sequence shown here is derived from an EMBL/GenBank/DDBJ whole genome shotgun (WGS) entry which is preliminary data.</text>
</comment>
<dbReference type="RefSeq" id="WP_184303714.1">
    <property type="nucleotide sequence ID" value="NZ_JACHLP010000010.1"/>
</dbReference>
<feature type="domain" description="Solute-binding protein family 5" evidence="5">
    <location>
        <begin position="82"/>
        <end position="525"/>
    </location>
</feature>
<dbReference type="Gene3D" id="3.10.105.10">
    <property type="entry name" value="Dipeptide-binding Protein, Domain 3"/>
    <property type="match status" value="1"/>
</dbReference>
<comment type="subcellular location">
    <subcellularLocation>
        <location evidence="1">Cell envelope</location>
    </subcellularLocation>
</comment>
<dbReference type="Gene3D" id="3.40.190.10">
    <property type="entry name" value="Periplasmic binding protein-like II"/>
    <property type="match status" value="1"/>
</dbReference>
<protein>
    <submittedName>
        <fullName evidence="6">ABC-type transport system substrate-binding protein</fullName>
    </submittedName>
</protein>
<dbReference type="Proteomes" id="UP000562027">
    <property type="component" value="Unassembled WGS sequence"/>
</dbReference>
<accession>A0A840LH96</accession>
<dbReference type="GO" id="GO:1904680">
    <property type="term" value="F:peptide transmembrane transporter activity"/>
    <property type="evidence" value="ECO:0007669"/>
    <property type="project" value="TreeGrafter"/>
</dbReference>
<keyword evidence="3" id="KW-0813">Transport</keyword>
<dbReference type="Pfam" id="PF00496">
    <property type="entry name" value="SBP_bac_5"/>
    <property type="match status" value="1"/>
</dbReference>
<dbReference type="InterPro" id="IPR030678">
    <property type="entry name" value="Peptide/Ni-bd"/>
</dbReference>
<dbReference type="PIRSF" id="PIRSF002741">
    <property type="entry name" value="MppA"/>
    <property type="match status" value="1"/>
</dbReference>
<keyword evidence="7" id="KW-1185">Reference proteome</keyword>
<reference evidence="6 7" key="1">
    <citation type="submission" date="2020-08" db="EMBL/GenBank/DDBJ databases">
        <title>Functional genomics of gut bacteria from endangered species of beetles.</title>
        <authorList>
            <person name="Carlos-Shanley C."/>
        </authorList>
    </citation>
    <scope>NUCLEOTIDE SEQUENCE [LARGE SCALE GENOMIC DNA]</scope>
    <source>
        <strain evidence="6 7">S00239</strain>
    </source>
</reference>
<dbReference type="Gene3D" id="3.90.76.10">
    <property type="entry name" value="Dipeptide-binding Protein, Domain 1"/>
    <property type="match status" value="1"/>
</dbReference>
<dbReference type="SUPFAM" id="SSF53850">
    <property type="entry name" value="Periplasmic binding protein-like II"/>
    <property type="match status" value="1"/>
</dbReference>
<dbReference type="PANTHER" id="PTHR30290:SF10">
    <property type="entry name" value="PERIPLASMIC OLIGOPEPTIDE-BINDING PROTEIN-RELATED"/>
    <property type="match status" value="1"/>
</dbReference>
<organism evidence="6 7">
    <name type="scientific">Roseateles oligotrophus</name>
    <dbReference type="NCBI Taxonomy" id="1769250"/>
    <lineage>
        <taxon>Bacteria</taxon>
        <taxon>Pseudomonadati</taxon>
        <taxon>Pseudomonadota</taxon>
        <taxon>Betaproteobacteria</taxon>
        <taxon>Burkholderiales</taxon>
        <taxon>Sphaerotilaceae</taxon>
        <taxon>Roseateles</taxon>
    </lineage>
</organism>
<evidence type="ECO:0000313" key="6">
    <source>
        <dbReference type="EMBL" id="MBB4845588.1"/>
    </source>
</evidence>
<dbReference type="PANTHER" id="PTHR30290">
    <property type="entry name" value="PERIPLASMIC BINDING COMPONENT OF ABC TRANSPORTER"/>
    <property type="match status" value="1"/>
</dbReference>
<sequence length="611" mass="68066">MNNEKSPLNRRQLLGAGLALPLLARPQLSQAQQGPKTLRLAFKAAETGFDPARISDGYSRAVTGHIFEALYCYDHLARPVLIKPLTAAALPETSADFKTFTIRLRPGILFAPDPAFKGQARELVAADYVYSFKRIVDPANMSPMLPFLLTANMLGLNELREEALASGRPFDYNREIPGLRALDRHTLQIRLAEPRPRLLERLASSDIFGALAREVVEAYGRDVDAHPVGTGPYRLAEWRRSSRIVLEKNPVYRERRYEVTPAADDAEGQALLQRFQGRLLPMVERVEIAIIEEDQPRWLSFLNGQLDLLAAPGDGVPPPFISQAAPRGHLAPFLAKRGMRLFRQLNADCSLIYFGMTHPVVGGLSPERIALRRAISLGYDVGRNIALLRRGQGIPAQSPIVPHTSGYEPAFRSEMGEFDPQRANALLDAYGWGGRDAEGYRLQPDGASLSIEIATTPDQAARQSDELWRINLQRLGLRVKFITAKFPEHLKSARAGKLMVWGFAVQSDVPDGLAALARYNGPQAGSQNVSRFALPQLDALYQRLEALPDGPEREAQFREAKRLAVAYAPYKIVAHLFSNDIAQPWVQGYRRPLFWSDWWQFVDVESPGQAA</sequence>
<evidence type="ECO:0000259" key="5">
    <source>
        <dbReference type="Pfam" id="PF00496"/>
    </source>
</evidence>
<evidence type="ECO:0000256" key="3">
    <source>
        <dbReference type="ARBA" id="ARBA00022448"/>
    </source>
</evidence>
<proteinExistence type="inferred from homology"/>
<keyword evidence="4" id="KW-0732">Signal</keyword>
<name>A0A840LH96_9BURK</name>
<dbReference type="EMBL" id="JACHLP010000010">
    <property type="protein sequence ID" value="MBB4845588.1"/>
    <property type="molecule type" value="Genomic_DNA"/>
</dbReference>